<dbReference type="Pfam" id="PF05199">
    <property type="entry name" value="GMC_oxred_C"/>
    <property type="match status" value="1"/>
</dbReference>
<dbReference type="PANTHER" id="PTHR11552:SF186">
    <property type="entry name" value="GLUCOSE-METHANOL-CHOLINE OXIDOREDUCTASE N-TERMINAL DOMAIN-CONTAINING PROTEIN"/>
    <property type="match status" value="1"/>
</dbReference>
<dbReference type="EMBL" id="WIXP02000011">
    <property type="protein sequence ID" value="KAF6203101.1"/>
    <property type="molecule type" value="Genomic_DNA"/>
</dbReference>
<accession>A0A8S9X463</accession>
<organism evidence="6 7">
    <name type="scientific">Apolygus lucorum</name>
    <name type="common">Small green plant bug</name>
    <name type="synonym">Lygocoris lucorum</name>
    <dbReference type="NCBI Taxonomy" id="248454"/>
    <lineage>
        <taxon>Eukaryota</taxon>
        <taxon>Metazoa</taxon>
        <taxon>Ecdysozoa</taxon>
        <taxon>Arthropoda</taxon>
        <taxon>Hexapoda</taxon>
        <taxon>Insecta</taxon>
        <taxon>Pterygota</taxon>
        <taxon>Neoptera</taxon>
        <taxon>Paraneoptera</taxon>
        <taxon>Hemiptera</taxon>
        <taxon>Heteroptera</taxon>
        <taxon>Panheteroptera</taxon>
        <taxon>Cimicomorpha</taxon>
        <taxon>Miridae</taxon>
        <taxon>Mirini</taxon>
        <taxon>Apolygus</taxon>
    </lineage>
</organism>
<name>A0A8S9X463_APOLU</name>
<reference evidence="6" key="1">
    <citation type="journal article" date="2021" name="Mol. Ecol. Resour.">
        <title>Apolygus lucorum genome provides insights into omnivorousness and mesophyll feeding.</title>
        <authorList>
            <person name="Liu Y."/>
            <person name="Liu H."/>
            <person name="Wang H."/>
            <person name="Huang T."/>
            <person name="Liu B."/>
            <person name="Yang B."/>
            <person name="Yin L."/>
            <person name="Li B."/>
            <person name="Zhang Y."/>
            <person name="Zhang S."/>
            <person name="Jiang F."/>
            <person name="Zhang X."/>
            <person name="Ren Y."/>
            <person name="Wang B."/>
            <person name="Wang S."/>
            <person name="Lu Y."/>
            <person name="Wu K."/>
            <person name="Fan W."/>
            <person name="Wang G."/>
        </authorList>
    </citation>
    <scope>NUCLEOTIDE SEQUENCE</scope>
    <source>
        <strain evidence="6">12Hb</strain>
    </source>
</reference>
<keyword evidence="3" id="KW-0285">Flavoprotein</keyword>
<comment type="cofactor">
    <cofactor evidence="2">
        <name>FAD</name>
        <dbReference type="ChEBI" id="CHEBI:57692"/>
    </cofactor>
</comment>
<dbReference type="PIRSF" id="PIRSF000137">
    <property type="entry name" value="Alcohol_oxidase"/>
    <property type="match status" value="1"/>
</dbReference>
<sequence>MMESTYIAGIGTVQHLRRFLHIFGALVAAGITFYDYPTVDPLNHPKNTPASELLPEYDFIVIGAGSAGAAIANRLSEIQNWTVLLLEFGTDENAISDTPMLSTFTPQTFIDWNYTTTPQKLTCGALDGICIIPRGRVIGGSSTLNDLVWNRGNRMDYDGWAAAGNPGWSYEDVLPYFLRLEDMRDSSARGSPYHGTEGPITINRSPFLSPMAQAFISGGGELGYPNVDVDGESQIGFMINRGPLINGRRCSTGRGYLRPIRNRTNLIVSERVLVVRIAIEPETKTANGVLLVDLNNTHYTIAARKEVIVSAGAINSPQLLMLSGIGPSEELNNLSLPVFQDLRVGDNLQDHFGVMTLFSTEANVTLNLLNAYANQTAYFEYVRNGTGALTSLNGIEAVGNVYNSKPPVRPGLPDTGIQLGVFYGFNKAGNVFYGKPYYLRPSSRGTVRLASANPRDPPLIDPRYLTTGEDLKQGILSQKKIFDLVGTSALRQFRPSFHSSYTPRCPFSGNVTNDFITCLLTIYGYTAYDHCCTNKMGPSSDPTAVVDNRLRVHGVNNLRVADASIMPTLISGNTNAAAIMIGEMASDLIKADHGVSIGSLPPVSRIP</sequence>
<dbReference type="SUPFAM" id="SSF51905">
    <property type="entry name" value="FAD/NAD(P)-binding domain"/>
    <property type="match status" value="1"/>
</dbReference>
<dbReference type="InterPro" id="IPR000172">
    <property type="entry name" value="GMC_OxRdtase_N"/>
</dbReference>
<evidence type="ECO:0000259" key="5">
    <source>
        <dbReference type="PROSITE" id="PS00624"/>
    </source>
</evidence>
<dbReference type="Gene3D" id="3.50.50.60">
    <property type="entry name" value="FAD/NAD(P)-binding domain"/>
    <property type="match status" value="1"/>
</dbReference>
<dbReference type="PANTHER" id="PTHR11552">
    <property type="entry name" value="GLUCOSE-METHANOL-CHOLINE GMC OXIDOREDUCTASE"/>
    <property type="match status" value="1"/>
</dbReference>
<evidence type="ECO:0000313" key="6">
    <source>
        <dbReference type="EMBL" id="KAF6203101.1"/>
    </source>
</evidence>
<dbReference type="Gene3D" id="3.30.560.10">
    <property type="entry name" value="Glucose Oxidase, domain 3"/>
    <property type="match status" value="1"/>
</dbReference>
<comment type="caution">
    <text evidence="6">The sequence shown here is derived from an EMBL/GenBank/DDBJ whole genome shotgun (WGS) entry which is preliminary data.</text>
</comment>
<dbReference type="GO" id="GO:0016614">
    <property type="term" value="F:oxidoreductase activity, acting on CH-OH group of donors"/>
    <property type="evidence" value="ECO:0007669"/>
    <property type="project" value="InterPro"/>
</dbReference>
<dbReference type="InterPro" id="IPR007867">
    <property type="entry name" value="GMC_OxRtase_C"/>
</dbReference>
<dbReference type="InterPro" id="IPR012132">
    <property type="entry name" value="GMC_OxRdtase"/>
</dbReference>
<feature type="binding site" evidence="2">
    <location>
        <position position="137"/>
    </location>
    <ligand>
        <name>FAD</name>
        <dbReference type="ChEBI" id="CHEBI:57692"/>
    </ligand>
</feature>
<proteinExistence type="inferred from homology"/>
<feature type="domain" description="Glucose-methanol-choline oxidoreductase N-terminal" evidence="4">
    <location>
        <begin position="135"/>
        <end position="158"/>
    </location>
</feature>
<dbReference type="SUPFAM" id="SSF54373">
    <property type="entry name" value="FAD-linked reductases, C-terminal domain"/>
    <property type="match status" value="1"/>
</dbReference>
<keyword evidence="2 3" id="KW-0274">FAD</keyword>
<dbReference type="PROSITE" id="PS00623">
    <property type="entry name" value="GMC_OXRED_1"/>
    <property type="match status" value="1"/>
</dbReference>
<dbReference type="AlphaFoldDB" id="A0A8S9X463"/>
<evidence type="ECO:0000313" key="7">
    <source>
        <dbReference type="Proteomes" id="UP000466442"/>
    </source>
</evidence>
<evidence type="ECO:0000256" key="1">
    <source>
        <dbReference type="ARBA" id="ARBA00010790"/>
    </source>
</evidence>
<dbReference type="PROSITE" id="PS00624">
    <property type="entry name" value="GMC_OXRED_2"/>
    <property type="match status" value="1"/>
</dbReference>
<feature type="binding site" evidence="2">
    <location>
        <begin position="145"/>
        <end position="148"/>
    </location>
    <ligand>
        <name>FAD</name>
        <dbReference type="ChEBI" id="CHEBI:57692"/>
    </ligand>
</feature>
<dbReference type="Proteomes" id="UP000466442">
    <property type="component" value="Unassembled WGS sequence"/>
</dbReference>
<dbReference type="Pfam" id="PF00732">
    <property type="entry name" value="GMC_oxred_N"/>
    <property type="match status" value="1"/>
</dbReference>
<dbReference type="InterPro" id="IPR036188">
    <property type="entry name" value="FAD/NAD-bd_sf"/>
</dbReference>
<comment type="similarity">
    <text evidence="1 3">Belongs to the GMC oxidoreductase family.</text>
</comment>
<evidence type="ECO:0000256" key="2">
    <source>
        <dbReference type="PIRSR" id="PIRSR000137-2"/>
    </source>
</evidence>
<protein>
    <recommendedName>
        <fullName evidence="4 5">Glucose-methanol-choline oxidoreductase N-terminal domain-containing protein</fullName>
    </recommendedName>
</protein>
<evidence type="ECO:0000256" key="3">
    <source>
        <dbReference type="RuleBase" id="RU003968"/>
    </source>
</evidence>
<feature type="domain" description="Glucose-methanol-choline oxidoreductase N-terminal" evidence="5">
    <location>
        <begin position="312"/>
        <end position="326"/>
    </location>
</feature>
<keyword evidence="7" id="KW-1185">Reference proteome</keyword>
<feature type="binding site" evidence="2">
    <location>
        <position position="274"/>
    </location>
    <ligand>
        <name>FAD</name>
        <dbReference type="ChEBI" id="CHEBI:57692"/>
    </ligand>
</feature>
<dbReference type="OrthoDB" id="269227at2759"/>
<evidence type="ECO:0000259" key="4">
    <source>
        <dbReference type="PROSITE" id="PS00623"/>
    </source>
</evidence>
<gene>
    <name evidence="6" type="ORF">GE061_003516</name>
</gene>
<dbReference type="GO" id="GO:0050660">
    <property type="term" value="F:flavin adenine dinucleotide binding"/>
    <property type="evidence" value="ECO:0007669"/>
    <property type="project" value="InterPro"/>
</dbReference>